<dbReference type="EMBL" id="JAPTYD010000028">
    <property type="protein sequence ID" value="MCZ0963095.1"/>
    <property type="molecule type" value="Genomic_DNA"/>
</dbReference>
<organism evidence="1 2">
    <name type="scientific">Paracoccus benzoatiresistens</name>
    <dbReference type="NCBI Taxonomy" id="2997341"/>
    <lineage>
        <taxon>Bacteria</taxon>
        <taxon>Pseudomonadati</taxon>
        <taxon>Pseudomonadota</taxon>
        <taxon>Alphaproteobacteria</taxon>
        <taxon>Rhodobacterales</taxon>
        <taxon>Paracoccaceae</taxon>
        <taxon>Paracoccus</taxon>
    </lineage>
</organism>
<evidence type="ECO:0000313" key="1">
    <source>
        <dbReference type="EMBL" id="MCZ0963095.1"/>
    </source>
</evidence>
<comment type="caution">
    <text evidence="1">The sequence shown here is derived from an EMBL/GenBank/DDBJ whole genome shotgun (WGS) entry which is preliminary data.</text>
</comment>
<dbReference type="Proteomes" id="UP001149822">
    <property type="component" value="Unassembled WGS sequence"/>
</dbReference>
<sequence>MEKIKGSRRPCKTSVSVRRNVVMAPAENPADTRGLTAEDVELATANSDSLLQVLKVDEPAIGRITQENWTAWRGMTAPSCWRGSLKVR</sequence>
<name>A0ABT4J8T7_9RHOB</name>
<proteinExistence type="predicted"/>
<protein>
    <submittedName>
        <fullName evidence="1">Uncharacterized protein</fullName>
    </submittedName>
</protein>
<evidence type="ECO:0000313" key="2">
    <source>
        <dbReference type="Proteomes" id="UP001149822"/>
    </source>
</evidence>
<keyword evidence="2" id="KW-1185">Reference proteome</keyword>
<gene>
    <name evidence="1" type="ORF">OU682_15870</name>
</gene>
<reference evidence="1" key="1">
    <citation type="submission" date="2022-12" db="EMBL/GenBank/DDBJ databases">
        <title>Paracoccus sp. EF6 isolated from a lake water.</title>
        <authorList>
            <person name="Liu H."/>
        </authorList>
    </citation>
    <scope>NUCLEOTIDE SEQUENCE</scope>
    <source>
        <strain evidence="1">EF6</strain>
    </source>
</reference>
<dbReference type="RefSeq" id="WP_268943155.1">
    <property type="nucleotide sequence ID" value="NZ_JAPTYD010000028.1"/>
</dbReference>
<accession>A0ABT4J8T7</accession>